<proteinExistence type="predicted"/>
<feature type="domain" description="SpaA-like prealbumin fold" evidence="2">
    <location>
        <begin position="444"/>
        <end position="564"/>
    </location>
</feature>
<dbReference type="Gene3D" id="2.60.40.10">
    <property type="entry name" value="Immunoglobulins"/>
    <property type="match status" value="1"/>
</dbReference>
<evidence type="ECO:0000259" key="2">
    <source>
        <dbReference type="Pfam" id="PF17802"/>
    </source>
</evidence>
<dbReference type="OrthoDB" id="3199332at2"/>
<feature type="transmembrane region" description="Helical" evidence="1">
    <location>
        <begin position="592"/>
        <end position="614"/>
    </location>
</feature>
<dbReference type="InterPro" id="IPR013783">
    <property type="entry name" value="Ig-like_fold"/>
</dbReference>
<keyword evidence="1" id="KW-0812">Transmembrane</keyword>
<dbReference type="InterPro" id="IPR026466">
    <property type="entry name" value="Fim_isopep_form_D2_dom"/>
</dbReference>
<keyword evidence="1" id="KW-0472">Membrane</keyword>
<keyword evidence="1" id="KW-1133">Transmembrane helix</keyword>
<dbReference type="NCBIfam" id="TIGR04226">
    <property type="entry name" value="RrgB_K2N_iso_D2"/>
    <property type="match status" value="1"/>
</dbReference>
<comment type="caution">
    <text evidence="3">The sequence shown here is derived from an EMBL/GenBank/DDBJ whole genome shotgun (WGS) entry which is preliminary data.</text>
</comment>
<dbReference type="InterPro" id="IPR041033">
    <property type="entry name" value="SpaA_PFL_dom_1"/>
</dbReference>
<protein>
    <submittedName>
        <fullName evidence="3">Isopeptide-forming domain-containing fimbrial protein</fullName>
    </submittedName>
</protein>
<dbReference type="GO" id="GO:0005975">
    <property type="term" value="P:carbohydrate metabolic process"/>
    <property type="evidence" value="ECO:0007669"/>
    <property type="project" value="UniProtKB-ARBA"/>
</dbReference>
<sequence>MGMWGWCWAGPACALPGPTGCRRWLEGMTLMKNIVVTRKLAALALASASILGAGALAGTAVAAPTDAASITLRPIAGSSLKGRDFTAYKLGDYANVVKSADGTTVDSFSVTTATGVEALAAQAATDAGIDVSAKNASQDTLNYVLSGSESGSVSAAQFRAFANSLAKGLVGADMAVGGDDPVAAAKTVKADDTTVAKDGTLNLDLTEGYYLIVENQDGDKVLNDDGTFASGLPIALGTTFQDNGKGLQLSKDYKGYALGAAVVKSNTIPVVKTADADSAKVGDDVTFTIKTAFPNLLDTKTFYISDTASNGFTAPANTDSFTVKIDGKAVSDDVKTAFLEEKVFHPYQKAALNAAKDGVDLTDDANSWSMVLNPADFDNGNPCTLFNAANAGKSLEISYTVQKTGGDDQDATVAKNSVDAGNIYNEGQVPSEGHGEKKVNSFDFDVDKTAVDGTTPVFGAAFKIASTKTAGDATTDTWLVRAADGKWSNAADEAGATTFLSGDTDHDGTVSDAEAKAKKASIDFAGLAAGTYTVKETAPAAGYSSAALPTFTVTIADDGTVTIANGGTLVSNKNDVVTVKNIRNLGELAQTGGIGVIIATLIAAIIATGAVVVIRRGVKNAKAEAAALRA</sequence>
<name>A0A5M9ZWM5_9BIFI</name>
<evidence type="ECO:0000256" key="1">
    <source>
        <dbReference type="SAM" id="Phobius"/>
    </source>
</evidence>
<dbReference type="Gene3D" id="2.60.40.740">
    <property type="match status" value="1"/>
</dbReference>
<evidence type="ECO:0000313" key="4">
    <source>
        <dbReference type="Proteomes" id="UP000412028"/>
    </source>
</evidence>
<reference evidence="3 4" key="1">
    <citation type="journal article" date="2019" name="Syst. Appl. Microbiol.">
        <title>Characterization of Bifidobacterium species in feaces of the Egyptian fruit bat: Description of B. vespertilionis sp. nov. and B. rousetti sp. nov.</title>
        <authorList>
            <person name="Modesto M."/>
            <person name="Satti M."/>
            <person name="Watanabe K."/>
            <person name="Puglisi E."/>
            <person name="Morelli L."/>
            <person name="Huang C.-H."/>
            <person name="Liou J.-S."/>
            <person name="Miyashita M."/>
            <person name="Tamura T."/>
            <person name="Saito S."/>
            <person name="Mori K."/>
            <person name="Huang L."/>
            <person name="Sciavilla P."/>
            <person name="Sandri C."/>
            <person name="Spiezio C."/>
            <person name="Vitali F."/>
            <person name="Cavalieri D."/>
            <person name="Perpetuini G."/>
            <person name="Tofalo R."/>
            <person name="Bonetti A."/>
            <person name="Arita M."/>
            <person name="Mattarelli P."/>
        </authorList>
    </citation>
    <scope>NUCLEOTIDE SEQUENCE [LARGE SCALE GENOMIC DNA]</scope>
    <source>
        <strain evidence="3 4">RST7</strain>
    </source>
</reference>
<dbReference type="EMBL" id="RZUI01000001">
    <property type="protein sequence ID" value="KAA8831980.1"/>
    <property type="molecule type" value="Genomic_DNA"/>
</dbReference>
<dbReference type="AlphaFoldDB" id="A0A5M9ZWM5"/>
<dbReference type="Pfam" id="PF17802">
    <property type="entry name" value="SpaA"/>
    <property type="match status" value="1"/>
</dbReference>
<accession>A0A5M9ZWM5</accession>
<evidence type="ECO:0000313" key="3">
    <source>
        <dbReference type="EMBL" id="KAA8831980.1"/>
    </source>
</evidence>
<dbReference type="Proteomes" id="UP000412028">
    <property type="component" value="Unassembled WGS sequence"/>
</dbReference>
<gene>
    <name evidence="3" type="ORF">EMO89_00175</name>
</gene>
<organism evidence="3 4">
    <name type="scientific">Bifidobacterium tissieri</name>
    <dbReference type="NCBI Taxonomy" id="1630162"/>
    <lineage>
        <taxon>Bacteria</taxon>
        <taxon>Bacillati</taxon>
        <taxon>Actinomycetota</taxon>
        <taxon>Actinomycetes</taxon>
        <taxon>Bifidobacteriales</taxon>
        <taxon>Bifidobacteriaceae</taxon>
        <taxon>Bifidobacterium</taxon>
    </lineage>
</organism>